<dbReference type="EMBL" id="JAYMYS010000003">
    <property type="protein sequence ID" value="KAK7401761.1"/>
    <property type="molecule type" value="Genomic_DNA"/>
</dbReference>
<sequence length="76" mass="8945">MMLHASFVLVPVLYLTNDLLHNIYNTIYTRSPISLFFLRYYYILFCIFKSSATLVLSTDMDRRFPVLCFFALACLC</sequence>
<reference evidence="2 3" key="1">
    <citation type="submission" date="2024-01" db="EMBL/GenBank/DDBJ databases">
        <title>The genomes of 5 underutilized Papilionoideae crops provide insights into root nodulation and disease resistanc.</title>
        <authorList>
            <person name="Jiang F."/>
        </authorList>
    </citation>
    <scope>NUCLEOTIDE SEQUENCE [LARGE SCALE GENOMIC DNA]</scope>
    <source>
        <strain evidence="2">DUOXIRENSHENG_FW03</strain>
        <tissue evidence="2">Leaves</tissue>
    </source>
</reference>
<keyword evidence="1" id="KW-0472">Membrane</keyword>
<organism evidence="2 3">
    <name type="scientific">Psophocarpus tetragonolobus</name>
    <name type="common">Winged bean</name>
    <name type="synonym">Dolichos tetragonolobus</name>
    <dbReference type="NCBI Taxonomy" id="3891"/>
    <lineage>
        <taxon>Eukaryota</taxon>
        <taxon>Viridiplantae</taxon>
        <taxon>Streptophyta</taxon>
        <taxon>Embryophyta</taxon>
        <taxon>Tracheophyta</taxon>
        <taxon>Spermatophyta</taxon>
        <taxon>Magnoliopsida</taxon>
        <taxon>eudicotyledons</taxon>
        <taxon>Gunneridae</taxon>
        <taxon>Pentapetalae</taxon>
        <taxon>rosids</taxon>
        <taxon>fabids</taxon>
        <taxon>Fabales</taxon>
        <taxon>Fabaceae</taxon>
        <taxon>Papilionoideae</taxon>
        <taxon>50 kb inversion clade</taxon>
        <taxon>NPAAA clade</taxon>
        <taxon>indigoferoid/millettioid clade</taxon>
        <taxon>Phaseoleae</taxon>
        <taxon>Psophocarpus</taxon>
    </lineage>
</organism>
<evidence type="ECO:0000256" key="1">
    <source>
        <dbReference type="SAM" id="Phobius"/>
    </source>
</evidence>
<protein>
    <submittedName>
        <fullName evidence="2">Uncharacterized protein</fullName>
    </submittedName>
</protein>
<evidence type="ECO:0000313" key="2">
    <source>
        <dbReference type="EMBL" id="KAK7401761.1"/>
    </source>
</evidence>
<evidence type="ECO:0000313" key="3">
    <source>
        <dbReference type="Proteomes" id="UP001386955"/>
    </source>
</evidence>
<comment type="caution">
    <text evidence="2">The sequence shown here is derived from an EMBL/GenBank/DDBJ whole genome shotgun (WGS) entry which is preliminary data.</text>
</comment>
<feature type="transmembrane region" description="Helical" evidence="1">
    <location>
        <begin position="39"/>
        <end position="57"/>
    </location>
</feature>
<gene>
    <name evidence="2" type="ORF">VNO78_13499</name>
</gene>
<keyword evidence="3" id="KW-1185">Reference proteome</keyword>
<proteinExistence type="predicted"/>
<keyword evidence="1" id="KW-0812">Transmembrane</keyword>
<accession>A0AAN9SQ63</accession>
<dbReference type="Proteomes" id="UP001386955">
    <property type="component" value="Unassembled WGS sequence"/>
</dbReference>
<dbReference type="AlphaFoldDB" id="A0AAN9SQ63"/>
<keyword evidence="1" id="KW-1133">Transmembrane helix</keyword>
<name>A0AAN9SQ63_PSOTE</name>